<dbReference type="PANTHER" id="PTHR42718:SF46">
    <property type="entry name" value="BLR6921 PROTEIN"/>
    <property type="match status" value="1"/>
</dbReference>
<feature type="transmembrane region" description="Helical" evidence="7">
    <location>
        <begin position="168"/>
        <end position="192"/>
    </location>
</feature>
<dbReference type="CDD" id="cd17321">
    <property type="entry name" value="MFS_MMR_MDR_like"/>
    <property type="match status" value="1"/>
</dbReference>
<dbReference type="InterPro" id="IPR036259">
    <property type="entry name" value="MFS_trans_sf"/>
</dbReference>
<dbReference type="InterPro" id="IPR008969">
    <property type="entry name" value="CarboxyPept-like_regulatory"/>
</dbReference>
<feature type="transmembrane region" description="Helical" evidence="7">
    <location>
        <begin position="73"/>
        <end position="92"/>
    </location>
</feature>
<evidence type="ECO:0000256" key="3">
    <source>
        <dbReference type="ARBA" id="ARBA00022475"/>
    </source>
</evidence>
<dbReference type="SUPFAM" id="SSF49452">
    <property type="entry name" value="Starch-binding domain-like"/>
    <property type="match status" value="1"/>
</dbReference>
<gene>
    <name evidence="9" type="primary">mdtD_10</name>
    <name evidence="9" type="ORF">NRB20_51150</name>
</gene>
<dbReference type="PANTHER" id="PTHR42718">
    <property type="entry name" value="MAJOR FACILITATOR SUPERFAMILY MULTIDRUG TRANSPORTER MFSC"/>
    <property type="match status" value="1"/>
</dbReference>
<sequence>MAIEELTRAGGEGPGGRSTWIGVDHPRYKWVALTNTTLGMLIATVNASIVLISLPGIFNGIRLDPLQPGNVSYLLWVLMGYMLVTAVLVVALGRLGDMWGRVRIYNAGFGIFTLTSVALSLDPLHGAGGALWLIGWRLVQAIGGAMLMANSAAILTDAFPARQRGMALGVNMVAGIAGSFIGLILGGALVAWDWRSVFWVNVPIGLIGTVWAYRSLHETGVRTPGRMDWWGNLTFAVGLTALLAGITYGIQPYGGHTMGWTNPWVLAGLIGGVLMLVVFCIVEVEVAEPMFPLRLFRNAEFAGGNAATLLGAIARGGLQFMLIIWLQGIWLPLHGYDYADTPLWAGIYLLPLTCGFLVAGPIAGYLSDRFGARQFAAAGFVVMALSFGGMLALPTNFAYWVFALLVFVNGLGSGLFAAPNTAIIMSSVPAAARGAASGMRATFQNAGMVLSMGVFFSLMIAGLAGSMPNTLFSGLTAQGVPAAAARSISTLPPVGVLFAAFLGYNPIEHLLGPDILHQLPASNAATLTGRQFFPNLVSQPFHDGLVVVFSMAIAMSVVAAVASLVRSRRPVTMGGESLETATGATGNEPAVAALVDAVEREDLIDYPVGNVSGIGGRVTDGGGRAVAGAALTLIDQRGRQHGRARSRDDGGYALLLPPPGQYVLITAADTRRPHATTLSVGTRPVTHNVVLPGGARLSGRVLAPGDSAVSQATIVVIDVRGEVVGTAVTDADGNYVVPGLFPGTFTLTAHTPGYRPTAAAVAVDTEDTVRCDLALTHAAAISGTVRHDSGSPVPDARITLLAGDGTVVATAVSDESGGYTLTDLIPGDYTLCASGYAPVSGVVLLNGAGDPRLDLHFDTPSR</sequence>
<dbReference type="PROSITE" id="PS50850">
    <property type="entry name" value="MFS"/>
    <property type="match status" value="1"/>
</dbReference>
<evidence type="ECO:0000313" key="10">
    <source>
        <dbReference type="Proteomes" id="UP000438448"/>
    </source>
</evidence>
<feature type="transmembrane region" description="Helical" evidence="7">
    <location>
        <begin position="307"/>
        <end position="331"/>
    </location>
</feature>
<protein>
    <submittedName>
        <fullName evidence="9">Putative multidrug resistance protein MdtD</fullName>
    </submittedName>
</protein>
<keyword evidence="10" id="KW-1185">Reference proteome</keyword>
<feature type="domain" description="Major facilitator superfamily (MFS) profile" evidence="8">
    <location>
        <begin position="32"/>
        <end position="507"/>
    </location>
</feature>
<feature type="transmembrane region" description="Helical" evidence="7">
    <location>
        <begin position="229"/>
        <end position="251"/>
    </location>
</feature>
<evidence type="ECO:0000256" key="1">
    <source>
        <dbReference type="ARBA" id="ARBA00004651"/>
    </source>
</evidence>
<proteinExistence type="predicted"/>
<feature type="transmembrane region" description="Helical" evidence="7">
    <location>
        <begin position="198"/>
        <end position="217"/>
    </location>
</feature>
<dbReference type="GO" id="GO:0022857">
    <property type="term" value="F:transmembrane transporter activity"/>
    <property type="evidence" value="ECO:0007669"/>
    <property type="project" value="InterPro"/>
</dbReference>
<feature type="transmembrane region" description="Helical" evidence="7">
    <location>
        <begin position="263"/>
        <end position="286"/>
    </location>
</feature>
<evidence type="ECO:0000313" key="9">
    <source>
        <dbReference type="EMBL" id="MQY22002.1"/>
    </source>
</evidence>
<name>A0A7K0D9K3_9NOCA</name>
<evidence type="ECO:0000256" key="7">
    <source>
        <dbReference type="SAM" id="Phobius"/>
    </source>
</evidence>
<accession>A0A7K0D9K3</accession>
<dbReference type="Gene3D" id="2.60.40.1120">
    <property type="entry name" value="Carboxypeptidase-like, regulatory domain"/>
    <property type="match status" value="3"/>
</dbReference>
<evidence type="ECO:0000256" key="2">
    <source>
        <dbReference type="ARBA" id="ARBA00022448"/>
    </source>
</evidence>
<evidence type="ECO:0000256" key="4">
    <source>
        <dbReference type="ARBA" id="ARBA00022692"/>
    </source>
</evidence>
<evidence type="ECO:0000259" key="8">
    <source>
        <dbReference type="PROSITE" id="PS50850"/>
    </source>
</evidence>
<dbReference type="GO" id="GO:0005886">
    <property type="term" value="C:plasma membrane"/>
    <property type="evidence" value="ECO:0007669"/>
    <property type="project" value="UniProtKB-SubCell"/>
</dbReference>
<feature type="transmembrane region" description="Helical" evidence="7">
    <location>
        <begin position="343"/>
        <end position="363"/>
    </location>
</feature>
<dbReference type="InterPro" id="IPR020846">
    <property type="entry name" value="MFS_dom"/>
</dbReference>
<feature type="transmembrane region" description="Helical" evidence="7">
    <location>
        <begin position="446"/>
        <end position="465"/>
    </location>
</feature>
<dbReference type="InterPro" id="IPR011701">
    <property type="entry name" value="MFS"/>
</dbReference>
<dbReference type="Pfam" id="PF07690">
    <property type="entry name" value="MFS_1"/>
    <property type="match status" value="1"/>
</dbReference>
<keyword evidence="5 7" id="KW-1133">Transmembrane helix</keyword>
<feature type="transmembrane region" description="Helical" evidence="7">
    <location>
        <begin position="399"/>
        <end position="425"/>
    </location>
</feature>
<dbReference type="Proteomes" id="UP000438448">
    <property type="component" value="Unassembled WGS sequence"/>
</dbReference>
<keyword evidence="4 7" id="KW-0812">Transmembrane</keyword>
<reference evidence="9 10" key="1">
    <citation type="submission" date="2019-10" db="EMBL/GenBank/DDBJ databases">
        <title>Nocardia macrotermitis sp. nov. and Nocardia aurantia sp. nov., isolated from the gut of fungus growing-termite Macrotermes natalensis.</title>
        <authorList>
            <person name="Benndorf R."/>
            <person name="Schwitalla J."/>
            <person name="Martin K."/>
            <person name="De Beer W."/>
            <person name="Kaster A.-K."/>
            <person name="Vollmers J."/>
            <person name="Poulsen M."/>
            <person name="Beemelmanns C."/>
        </authorList>
    </citation>
    <scope>NUCLEOTIDE SEQUENCE [LARGE SCALE GENOMIC DNA]</scope>
    <source>
        <strain evidence="9 10">RB20</strain>
    </source>
</reference>
<evidence type="ECO:0000256" key="5">
    <source>
        <dbReference type="ARBA" id="ARBA00022989"/>
    </source>
</evidence>
<dbReference type="Gene3D" id="1.20.1250.20">
    <property type="entry name" value="MFS general substrate transporter like domains"/>
    <property type="match status" value="2"/>
</dbReference>
<feature type="transmembrane region" description="Helical" evidence="7">
    <location>
        <begin position="375"/>
        <end position="393"/>
    </location>
</feature>
<dbReference type="Pfam" id="PF13620">
    <property type="entry name" value="CarboxypepD_reg"/>
    <property type="match status" value="3"/>
</dbReference>
<feature type="transmembrane region" description="Helical" evidence="7">
    <location>
        <begin position="104"/>
        <end position="121"/>
    </location>
</feature>
<dbReference type="SUPFAM" id="SSF103473">
    <property type="entry name" value="MFS general substrate transporter"/>
    <property type="match status" value="1"/>
</dbReference>
<comment type="caution">
    <text evidence="9">The sequence shown here is derived from an EMBL/GenBank/DDBJ whole genome shotgun (WGS) entry which is preliminary data.</text>
</comment>
<comment type="subcellular location">
    <subcellularLocation>
        <location evidence="1">Cell membrane</location>
        <topology evidence="1">Multi-pass membrane protein</topology>
    </subcellularLocation>
</comment>
<dbReference type="SUPFAM" id="SSF49464">
    <property type="entry name" value="Carboxypeptidase regulatory domain-like"/>
    <property type="match status" value="2"/>
</dbReference>
<keyword evidence="2" id="KW-0813">Transport</keyword>
<keyword evidence="6 7" id="KW-0472">Membrane</keyword>
<dbReference type="AlphaFoldDB" id="A0A7K0D9K3"/>
<dbReference type="InterPro" id="IPR013784">
    <property type="entry name" value="Carb-bd-like_fold"/>
</dbReference>
<dbReference type="EMBL" id="WEGK01000012">
    <property type="protein sequence ID" value="MQY22002.1"/>
    <property type="molecule type" value="Genomic_DNA"/>
</dbReference>
<feature type="transmembrane region" description="Helical" evidence="7">
    <location>
        <begin position="544"/>
        <end position="565"/>
    </location>
</feature>
<dbReference type="GO" id="GO:0030246">
    <property type="term" value="F:carbohydrate binding"/>
    <property type="evidence" value="ECO:0007669"/>
    <property type="project" value="InterPro"/>
</dbReference>
<evidence type="ECO:0000256" key="6">
    <source>
        <dbReference type="ARBA" id="ARBA00023136"/>
    </source>
</evidence>
<feature type="transmembrane region" description="Helical" evidence="7">
    <location>
        <begin position="37"/>
        <end position="61"/>
    </location>
</feature>
<feature type="transmembrane region" description="Helical" evidence="7">
    <location>
        <begin position="133"/>
        <end position="156"/>
    </location>
</feature>
<keyword evidence="3" id="KW-1003">Cell membrane</keyword>
<organism evidence="9 10">
    <name type="scientific">Nocardia macrotermitis</name>
    <dbReference type="NCBI Taxonomy" id="2585198"/>
    <lineage>
        <taxon>Bacteria</taxon>
        <taxon>Bacillati</taxon>
        <taxon>Actinomycetota</taxon>
        <taxon>Actinomycetes</taxon>
        <taxon>Mycobacteriales</taxon>
        <taxon>Nocardiaceae</taxon>
        <taxon>Nocardia</taxon>
    </lineage>
</organism>